<dbReference type="Gene3D" id="3.30.420.10">
    <property type="entry name" value="Ribonuclease H-like superfamily/Ribonuclease H"/>
    <property type="match status" value="1"/>
</dbReference>
<dbReference type="EMBL" id="CAVNYO010000048">
    <property type="protein sequence ID" value="CAK5264192.1"/>
    <property type="molecule type" value="Genomic_DNA"/>
</dbReference>
<dbReference type="AlphaFoldDB" id="A0AAD2JVI8"/>
<feature type="non-terminal residue" evidence="2">
    <location>
        <position position="1"/>
    </location>
</feature>
<dbReference type="PANTHER" id="PTHR35871">
    <property type="entry name" value="EXPRESSED PROTEIN"/>
    <property type="match status" value="1"/>
</dbReference>
<dbReference type="GO" id="GO:0003676">
    <property type="term" value="F:nucleic acid binding"/>
    <property type="evidence" value="ECO:0007669"/>
    <property type="project" value="InterPro"/>
</dbReference>
<reference evidence="2" key="1">
    <citation type="submission" date="2023-11" db="EMBL/GenBank/DDBJ databases">
        <authorList>
            <person name="De Vega J J."/>
            <person name="De Vega J J."/>
        </authorList>
    </citation>
    <scope>NUCLEOTIDE SEQUENCE</scope>
</reference>
<gene>
    <name evidence="2" type="ORF">MYCIT1_LOCUS4158</name>
</gene>
<evidence type="ECO:0000313" key="2">
    <source>
        <dbReference type="EMBL" id="CAK5264192.1"/>
    </source>
</evidence>
<dbReference type="InterPro" id="IPR036397">
    <property type="entry name" value="RNaseH_sf"/>
</dbReference>
<sequence>CFQIPDSGATKKRKRSAKKSASSATAVSQDRTFAGNLTEWNNQESKYRCRSFDARRIIYPGANYEPWWDMPQLIAQVKDAIQIFNAKFPNGIAVFIFDCSSAHEAYASDALLAHKMNRGPGGKQPVMRSTYIPATGQPQSMVFPVDYKGVDAAGVLLAGRPKGMEQVLLERGLLKGLQTKHGKSLTRICKDCSLSQAAREKALKEAKSREDEIEGSGIPASRADIDVDGDLEQRTNCCMQRVLSLQKDFLEEKPLLQLIIEQAGHKCFFLPKFHCELNPIEMYWSQLKRCKLPFDASWFIIYIFIYFTDFREYADGTFSKAQKLVIEALDRITTGNVRKYFRHCNRYLHAYRCVKKPHPEGNDTNSLSDLA</sequence>
<comment type="caution">
    <text evidence="2">The sequence shown here is derived from an EMBL/GenBank/DDBJ whole genome shotgun (WGS) entry which is preliminary data.</text>
</comment>
<dbReference type="Proteomes" id="UP001295794">
    <property type="component" value="Unassembled WGS sequence"/>
</dbReference>
<evidence type="ECO:0000313" key="3">
    <source>
        <dbReference type="Proteomes" id="UP001295794"/>
    </source>
</evidence>
<dbReference type="PANTHER" id="PTHR35871:SF1">
    <property type="entry name" value="CXC1-LIKE CYSTEINE CLUSTER ASSOCIATED WITH KDZ TRANSPOSASES DOMAIN-CONTAINING PROTEIN"/>
    <property type="match status" value="1"/>
</dbReference>
<feature type="region of interest" description="Disordered" evidence="1">
    <location>
        <begin position="1"/>
        <end position="24"/>
    </location>
</feature>
<proteinExistence type="predicted"/>
<organism evidence="2 3">
    <name type="scientific">Mycena citricolor</name>
    <dbReference type="NCBI Taxonomy" id="2018698"/>
    <lineage>
        <taxon>Eukaryota</taxon>
        <taxon>Fungi</taxon>
        <taxon>Dikarya</taxon>
        <taxon>Basidiomycota</taxon>
        <taxon>Agaricomycotina</taxon>
        <taxon>Agaricomycetes</taxon>
        <taxon>Agaricomycetidae</taxon>
        <taxon>Agaricales</taxon>
        <taxon>Marasmiineae</taxon>
        <taxon>Mycenaceae</taxon>
        <taxon>Mycena</taxon>
    </lineage>
</organism>
<evidence type="ECO:0000256" key="1">
    <source>
        <dbReference type="SAM" id="MobiDB-lite"/>
    </source>
</evidence>
<accession>A0AAD2JVI8</accession>
<name>A0AAD2JVI8_9AGAR</name>
<protein>
    <submittedName>
        <fullName evidence="2">Uncharacterized protein</fullName>
    </submittedName>
</protein>
<keyword evidence="3" id="KW-1185">Reference proteome</keyword>